<dbReference type="InterPro" id="IPR026349">
    <property type="entry name" value="CHP04255"/>
</dbReference>
<organism evidence="1 2">
    <name type="scientific">Antarctobacter heliothermus</name>
    <dbReference type="NCBI Taxonomy" id="74033"/>
    <lineage>
        <taxon>Bacteria</taxon>
        <taxon>Pseudomonadati</taxon>
        <taxon>Pseudomonadota</taxon>
        <taxon>Alphaproteobacteria</taxon>
        <taxon>Rhodobacterales</taxon>
        <taxon>Roseobacteraceae</taxon>
        <taxon>Antarctobacter</taxon>
    </lineage>
</organism>
<dbReference type="Proteomes" id="UP000203589">
    <property type="component" value="Chromosome"/>
</dbReference>
<dbReference type="OrthoDB" id="7107919at2"/>
<gene>
    <name evidence="1" type="ORF">ANTHELSMS3_01288</name>
</gene>
<dbReference type="AlphaFoldDB" id="A0A222E1A4"/>
<name>A0A222E1A4_9RHOB</name>
<evidence type="ECO:0000313" key="2">
    <source>
        <dbReference type="Proteomes" id="UP000203589"/>
    </source>
</evidence>
<reference evidence="1 2" key="1">
    <citation type="submission" date="2017-07" db="EMBL/GenBank/DDBJ databases">
        <title>Genome Sequence of Antarctobacter heliothermus Strain SMS3 Isolated from a culture of the Diatom Skeletonema marinoi.</title>
        <authorList>
            <person name="Topel M."/>
            <person name="Pinder M.I.M."/>
            <person name="Johansson O.N."/>
            <person name="Kourtchenko O."/>
            <person name="Godhe A."/>
            <person name="Clarke A.K."/>
        </authorList>
    </citation>
    <scope>NUCLEOTIDE SEQUENCE [LARGE SCALE GENOMIC DNA]</scope>
    <source>
        <strain evidence="1 2">SMS3</strain>
    </source>
</reference>
<accession>A0A222E1A4</accession>
<evidence type="ECO:0000313" key="1">
    <source>
        <dbReference type="EMBL" id="ASP19999.1"/>
    </source>
</evidence>
<keyword evidence="2" id="KW-1185">Reference proteome</keyword>
<dbReference type="EMBL" id="CP022540">
    <property type="protein sequence ID" value="ASP19999.1"/>
    <property type="molecule type" value="Genomic_DNA"/>
</dbReference>
<dbReference type="NCBIfam" id="TIGR04255">
    <property type="entry name" value="sporadTIGR04255"/>
    <property type="match status" value="1"/>
</dbReference>
<dbReference type="RefSeq" id="WP_094034153.1">
    <property type="nucleotide sequence ID" value="NZ_CP022540.1"/>
</dbReference>
<protein>
    <submittedName>
        <fullName evidence="1">SporadTIGR04255: family protein</fullName>
    </submittedName>
</protein>
<proteinExistence type="predicted"/>
<sequence>MDFPEKPRVLYTRNPLAEVVCQMRFPRLLELDESVPADFQRALGKTYPTVDSRETATFRVGGGDATSSPVSRKVVYDFTTRDSKYTISLCSDFVAIKTESYERWEDFFSHIKNAVGALRGAYDIPYFSRIGLRYVDVIKREDLGLADTSWSELIRESALGLLGDDEIENEKIVNQHSTTLLALTRGFVAIQSGIVVGDSGQNNYIVDSDFFFDTPTEDDADAYELLAYYNKAARNAFRWFIKERLHDAMEPGDA</sequence>
<dbReference type="KEGG" id="aht:ANTHELSMS3_01288"/>